<dbReference type="InterPro" id="IPR052374">
    <property type="entry name" value="SERAC1"/>
</dbReference>
<keyword evidence="5 8" id="KW-0256">Endoplasmic reticulum</keyword>
<proteinExistence type="inferred from homology"/>
<keyword evidence="8" id="KW-0813">Transport</keyword>
<dbReference type="GO" id="GO:0005739">
    <property type="term" value="C:mitochondrion"/>
    <property type="evidence" value="ECO:0007669"/>
    <property type="project" value="UniProtKB-SubCell"/>
</dbReference>
<dbReference type="InParanoid" id="A0A2T3A7U5"/>
<dbReference type="GO" id="GO:0005789">
    <property type="term" value="C:endoplasmic reticulum membrane"/>
    <property type="evidence" value="ECO:0007669"/>
    <property type="project" value="UniProtKB-SubCell"/>
</dbReference>
<dbReference type="Pfam" id="PF07819">
    <property type="entry name" value="PGAP1"/>
    <property type="match status" value="1"/>
</dbReference>
<evidence type="ECO:0000256" key="8">
    <source>
        <dbReference type="RuleBase" id="RU365011"/>
    </source>
</evidence>
<dbReference type="Gene3D" id="3.40.50.1820">
    <property type="entry name" value="alpha/beta hydrolase"/>
    <property type="match status" value="1"/>
</dbReference>
<organism evidence="10 11">
    <name type="scientific">Coniella lustricola</name>
    <dbReference type="NCBI Taxonomy" id="2025994"/>
    <lineage>
        <taxon>Eukaryota</taxon>
        <taxon>Fungi</taxon>
        <taxon>Dikarya</taxon>
        <taxon>Ascomycota</taxon>
        <taxon>Pezizomycotina</taxon>
        <taxon>Sordariomycetes</taxon>
        <taxon>Sordariomycetidae</taxon>
        <taxon>Diaporthales</taxon>
        <taxon>Schizoparmaceae</taxon>
        <taxon>Coniella</taxon>
    </lineage>
</organism>
<dbReference type="GO" id="GO:0016788">
    <property type="term" value="F:hydrolase activity, acting on ester bonds"/>
    <property type="evidence" value="ECO:0007669"/>
    <property type="project" value="InterPro"/>
</dbReference>
<dbReference type="EMBL" id="KZ678443">
    <property type="protein sequence ID" value="PSR84430.1"/>
    <property type="molecule type" value="Genomic_DNA"/>
</dbReference>
<dbReference type="PANTHER" id="PTHR48182:SF2">
    <property type="entry name" value="PROTEIN SERAC1"/>
    <property type="match status" value="1"/>
</dbReference>
<evidence type="ECO:0000256" key="1">
    <source>
        <dbReference type="ARBA" id="ARBA00003496"/>
    </source>
</evidence>
<dbReference type="SUPFAM" id="SSF53474">
    <property type="entry name" value="alpha/beta-Hydrolases"/>
    <property type="match status" value="1"/>
</dbReference>
<keyword evidence="6" id="KW-0496">Mitochondrion</keyword>
<evidence type="ECO:0000256" key="3">
    <source>
        <dbReference type="ARBA" id="ARBA00004370"/>
    </source>
</evidence>
<sequence length="179" mass="20407">MKDEKATINMRQDRVDYSYFIFRRFLAEICILQGKERRPLILMGHSMGGLVIARAMVVAETQSQDYPNIYEAISGCIFFGTPFNGAPVADIAKEWVTINKRLGKALDSHFITLLQPGNEALRELKNDFTRSVNKLGQKVPVHCFWERKETHWEELISKLMAQDFPPSSLGKLSLEVCIA</sequence>
<keyword evidence="11" id="KW-1185">Reference proteome</keyword>
<protein>
    <recommendedName>
        <fullName evidence="4 8">GPI inositol-deacylase</fullName>
        <ecNumber evidence="8">3.1.-.-</ecNumber>
    </recommendedName>
</protein>
<comment type="subcellular location">
    <subcellularLocation>
        <location evidence="8">Endoplasmic reticulum membrane</location>
    </subcellularLocation>
    <subcellularLocation>
        <location evidence="3">Membrane</location>
    </subcellularLocation>
    <subcellularLocation>
        <location evidence="2">Mitochondrion</location>
    </subcellularLocation>
</comment>
<dbReference type="AlphaFoldDB" id="A0A2T3A7U5"/>
<evidence type="ECO:0000256" key="5">
    <source>
        <dbReference type="ARBA" id="ARBA00022824"/>
    </source>
</evidence>
<dbReference type="InterPro" id="IPR012908">
    <property type="entry name" value="PGAP1-ab_dom-like"/>
</dbReference>
<feature type="domain" description="GPI inositol-deacylase PGAP1-like alpha/beta" evidence="9">
    <location>
        <begin position="34"/>
        <end position="109"/>
    </location>
</feature>
<comment type="function">
    <text evidence="1 8">Involved in inositol deacylation of GPI-anchored proteins which plays important roles in the quality control and ER-associated degradation of GPI-anchored proteins.</text>
</comment>
<evidence type="ECO:0000313" key="11">
    <source>
        <dbReference type="Proteomes" id="UP000241462"/>
    </source>
</evidence>
<evidence type="ECO:0000256" key="7">
    <source>
        <dbReference type="ARBA" id="ARBA00023136"/>
    </source>
</evidence>
<dbReference type="InterPro" id="IPR029058">
    <property type="entry name" value="AB_hydrolase_fold"/>
</dbReference>
<comment type="similarity">
    <text evidence="8">Belongs to the GPI inositol-deacylase family.</text>
</comment>
<dbReference type="GO" id="GO:0015031">
    <property type="term" value="P:protein transport"/>
    <property type="evidence" value="ECO:0007669"/>
    <property type="project" value="UniProtKB-KW"/>
</dbReference>
<evidence type="ECO:0000256" key="6">
    <source>
        <dbReference type="ARBA" id="ARBA00023128"/>
    </source>
</evidence>
<dbReference type="STRING" id="2025994.A0A2T3A7U5"/>
<evidence type="ECO:0000259" key="9">
    <source>
        <dbReference type="Pfam" id="PF07819"/>
    </source>
</evidence>
<accession>A0A2T3A7U5</accession>
<keyword evidence="8" id="KW-0653">Protein transport</keyword>
<evidence type="ECO:0000256" key="2">
    <source>
        <dbReference type="ARBA" id="ARBA00004173"/>
    </source>
</evidence>
<dbReference type="OrthoDB" id="427518at2759"/>
<dbReference type="EC" id="3.1.-.-" evidence="8"/>
<dbReference type="PANTHER" id="PTHR48182">
    <property type="entry name" value="PROTEIN SERAC1"/>
    <property type="match status" value="1"/>
</dbReference>
<evidence type="ECO:0000313" key="10">
    <source>
        <dbReference type="EMBL" id="PSR84430.1"/>
    </source>
</evidence>
<dbReference type="Proteomes" id="UP000241462">
    <property type="component" value="Unassembled WGS sequence"/>
</dbReference>
<evidence type="ECO:0000256" key="4">
    <source>
        <dbReference type="ARBA" id="ARBA00015856"/>
    </source>
</evidence>
<keyword evidence="8" id="KW-0378">Hydrolase</keyword>
<gene>
    <name evidence="10" type="ORF">BD289DRAFT_261278</name>
</gene>
<keyword evidence="7 8" id="KW-0472">Membrane</keyword>
<name>A0A2T3A7U5_9PEZI</name>
<reference evidence="10 11" key="1">
    <citation type="journal article" date="2018" name="Mycol. Prog.">
        <title>Coniella lustricola, a new species from submerged detritus.</title>
        <authorList>
            <person name="Raudabaugh D.B."/>
            <person name="Iturriaga T."/>
            <person name="Carver A."/>
            <person name="Mondo S."/>
            <person name="Pangilinan J."/>
            <person name="Lipzen A."/>
            <person name="He G."/>
            <person name="Amirebrahimi M."/>
            <person name="Grigoriev I.V."/>
            <person name="Miller A.N."/>
        </authorList>
    </citation>
    <scope>NUCLEOTIDE SEQUENCE [LARGE SCALE GENOMIC DNA]</scope>
    <source>
        <strain evidence="10 11">B22-T-1</strain>
    </source>
</reference>